<dbReference type="CDD" id="cd03506">
    <property type="entry name" value="Delta6-FADS-like"/>
    <property type="match status" value="1"/>
</dbReference>
<dbReference type="PIRSF" id="PIRSF015921">
    <property type="entry name" value="FA_sphinglp_des"/>
    <property type="match status" value="1"/>
</dbReference>
<dbReference type="EMBL" id="JAUJEB010000005">
    <property type="protein sequence ID" value="MDN5214800.1"/>
    <property type="molecule type" value="Genomic_DNA"/>
</dbReference>
<dbReference type="Proteomes" id="UP001172083">
    <property type="component" value="Unassembled WGS sequence"/>
</dbReference>
<feature type="transmembrane region" description="Helical" evidence="2">
    <location>
        <begin position="246"/>
        <end position="271"/>
    </location>
</feature>
<feature type="transmembrane region" description="Helical" evidence="2">
    <location>
        <begin position="57"/>
        <end position="75"/>
    </location>
</feature>
<evidence type="ECO:0000256" key="1">
    <source>
        <dbReference type="SAM" id="MobiDB-lite"/>
    </source>
</evidence>
<evidence type="ECO:0000313" key="5">
    <source>
        <dbReference type="Proteomes" id="UP001172083"/>
    </source>
</evidence>
<organism evidence="4 5">
    <name type="scientific">Agaribacillus aureus</name>
    <dbReference type="NCBI Taxonomy" id="3051825"/>
    <lineage>
        <taxon>Bacteria</taxon>
        <taxon>Pseudomonadati</taxon>
        <taxon>Bacteroidota</taxon>
        <taxon>Cytophagia</taxon>
        <taxon>Cytophagales</taxon>
        <taxon>Splendidivirgaceae</taxon>
        <taxon>Agaribacillus</taxon>
    </lineage>
</organism>
<dbReference type="PANTHER" id="PTHR19353">
    <property type="entry name" value="FATTY ACID DESATURASE 2"/>
    <property type="match status" value="1"/>
</dbReference>
<comment type="caution">
    <text evidence="4">The sequence shown here is derived from an EMBL/GenBank/DDBJ whole genome shotgun (WGS) entry which is preliminary data.</text>
</comment>
<feature type="region of interest" description="Disordered" evidence="1">
    <location>
        <begin position="1"/>
        <end position="20"/>
    </location>
</feature>
<feature type="transmembrane region" description="Helical" evidence="2">
    <location>
        <begin position="82"/>
        <end position="104"/>
    </location>
</feature>
<evidence type="ECO:0000313" key="4">
    <source>
        <dbReference type="EMBL" id="MDN5214800.1"/>
    </source>
</evidence>
<name>A0ABT8LAL6_9BACT</name>
<dbReference type="RefSeq" id="WP_346760138.1">
    <property type="nucleotide sequence ID" value="NZ_JAUJEB010000005.1"/>
</dbReference>
<gene>
    <name evidence="4" type="ORF">QQ020_22160</name>
</gene>
<keyword evidence="2" id="KW-0472">Membrane</keyword>
<keyword evidence="5" id="KW-1185">Reference proteome</keyword>
<sequence length="375" mass="43214">MQNVISEDANEPKRAEDQKQKIRFTKSSNDQFYTELTKRVNRYFKDNNISKQANGEMIFKTILILGVFVISYVLIISNLFNVWVLIPLAIINGFFTALIGLNIAHDAMHGAYSSNERVNNGLATAFNIIGANDFTWRISHNLIHHTFTNIPDHDSDIDQIPIIRLNPNQDLWKIHRFQYLYTFFFYSLTSLSWVFIKDYALFFGPKIAAYQKQPFPKKEIAKLFAFKAIYYTLFLVVPMITISLPWYAILLGFLLLHIVEGLTLALIFQLAHIVEGTDFPRPDQQGSMENSWAVHQMYTTADFARKSPLANFLFGGLNFQIEHHLFPKICHTHYRKLSPIVQATAKEYNLPFIEHTTFLGAIKSHMKVLKQLGAA</sequence>
<reference evidence="4" key="1">
    <citation type="submission" date="2023-06" db="EMBL/GenBank/DDBJ databases">
        <title>Genomic of Agaribacillus aureum.</title>
        <authorList>
            <person name="Wang G."/>
        </authorList>
    </citation>
    <scope>NUCLEOTIDE SEQUENCE</scope>
    <source>
        <strain evidence="4">BMA12</strain>
    </source>
</reference>
<dbReference type="Pfam" id="PF00487">
    <property type="entry name" value="FA_desaturase"/>
    <property type="match status" value="1"/>
</dbReference>
<accession>A0ABT8LAL6</accession>
<feature type="domain" description="Fatty acid desaturase" evidence="3">
    <location>
        <begin position="82"/>
        <end position="354"/>
    </location>
</feature>
<feature type="transmembrane region" description="Helical" evidence="2">
    <location>
        <begin position="179"/>
        <end position="202"/>
    </location>
</feature>
<dbReference type="EC" id="1.14.19.-" evidence="4"/>
<keyword evidence="2" id="KW-1133">Transmembrane helix</keyword>
<dbReference type="PANTHER" id="PTHR19353:SF19">
    <property type="entry name" value="DELTA(5) FATTY ACID DESATURASE C-RELATED"/>
    <property type="match status" value="1"/>
</dbReference>
<protein>
    <submittedName>
        <fullName evidence="4">Acyl-CoA desaturase</fullName>
        <ecNumber evidence="4">1.14.19.-</ecNumber>
    </submittedName>
</protein>
<feature type="transmembrane region" description="Helical" evidence="2">
    <location>
        <begin position="223"/>
        <end position="240"/>
    </location>
</feature>
<feature type="compositionally biased region" description="Basic and acidic residues" evidence="1">
    <location>
        <begin position="10"/>
        <end position="20"/>
    </location>
</feature>
<dbReference type="InterPro" id="IPR012171">
    <property type="entry name" value="Fatty_acid_desaturase"/>
</dbReference>
<evidence type="ECO:0000256" key="2">
    <source>
        <dbReference type="SAM" id="Phobius"/>
    </source>
</evidence>
<evidence type="ECO:0000259" key="3">
    <source>
        <dbReference type="Pfam" id="PF00487"/>
    </source>
</evidence>
<keyword evidence="2" id="KW-0812">Transmembrane</keyword>
<proteinExistence type="predicted"/>
<keyword evidence="4" id="KW-0560">Oxidoreductase</keyword>
<dbReference type="InterPro" id="IPR005804">
    <property type="entry name" value="FA_desaturase_dom"/>
</dbReference>
<dbReference type="GO" id="GO:0016491">
    <property type="term" value="F:oxidoreductase activity"/>
    <property type="evidence" value="ECO:0007669"/>
    <property type="project" value="UniProtKB-KW"/>
</dbReference>